<evidence type="ECO:0000313" key="2">
    <source>
        <dbReference type="EMBL" id="EXB38693.1"/>
    </source>
</evidence>
<gene>
    <name evidence="2" type="ORF">L484_008057</name>
</gene>
<evidence type="ECO:0000313" key="3">
    <source>
        <dbReference type="Proteomes" id="UP000030645"/>
    </source>
</evidence>
<name>W9QJR5_9ROSA</name>
<protein>
    <submittedName>
        <fullName evidence="2">Uncharacterized protein</fullName>
    </submittedName>
</protein>
<organism evidence="2 3">
    <name type="scientific">Morus notabilis</name>
    <dbReference type="NCBI Taxonomy" id="981085"/>
    <lineage>
        <taxon>Eukaryota</taxon>
        <taxon>Viridiplantae</taxon>
        <taxon>Streptophyta</taxon>
        <taxon>Embryophyta</taxon>
        <taxon>Tracheophyta</taxon>
        <taxon>Spermatophyta</taxon>
        <taxon>Magnoliopsida</taxon>
        <taxon>eudicotyledons</taxon>
        <taxon>Gunneridae</taxon>
        <taxon>Pentapetalae</taxon>
        <taxon>rosids</taxon>
        <taxon>fabids</taxon>
        <taxon>Rosales</taxon>
        <taxon>Moraceae</taxon>
        <taxon>Moreae</taxon>
        <taxon>Morus</taxon>
    </lineage>
</organism>
<reference evidence="3" key="1">
    <citation type="submission" date="2013-01" db="EMBL/GenBank/DDBJ databases">
        <title>Draft Genome Sequence of a Mulberry Tree, Morus notabilis C.K. Schneid.</title>
        <authorList>
            <person name="He N."/>
            <person name="Zhao S."/>
        </authorList>
    </citation>
    <scope>NUCLEOTIDE SEQUENCE</scope>
</reference>
<evidence type="ECO:0000256" key="1">
    <source>
        <dbReference type="SAM" id="MobiDB-lite"/>
    </source>
</evidence>
<accession>W9QJR5</accession>
<sequence>MIKHLSKLRLSETPTTMIKHLSKLRLSETPTTMIKHLSKLRLSETPPSFSSSVADFTNVASLTPLSPPLTLCAVIAYISSAILSILLYHTALPIQLEQPEQTPVELTEEEFDTSAEEKN</sequence>
<proteinExistence type="predicted"/>
<dbReference type="AlphaFoldDB" id="W9QJR5"/>
<feature type="region of interest" description="Disordered" evidence="1">
    <location>
        <begin position="99"/>
        <end position="119"/>
    </location>
</feature>
<feature type="compositionally biased region" description="Acidic residues" evidence="1">
    <location>
        <begin position="106"/>
        <end position="119"/>
    </location>
</feature>
<keyword evidence="3" id="KW-1185">Reference proteome</keyword>
<dbReference type="EMBL" id="KE343701">
    <property type="protein sequence ID" value="EXB38693.1"/>
    <property type="molecule type" value="Genomic_DNA"/>
</dbReference>
<dbReference type="Proteomes" id="UP000030645">
    <property type="component" value="Unassembled WGS sequence"/>
</dbReference>